<keyword evidence="1" id="KW-0812">Transmembrane</keyword>
<evidence type="ECO:0000313" key="2">
    <source>
        <dbReference type="EMBL" id="MBC5661460.1"/>
    </source>
</evidence>
<dbReference type="RefSeq" id="WP_021944260.1">
    <property type="nucleotide sequence ID" value="NZ_JACOOX010000001.1"/>
</dbReference>
<evidence type="ECO:0000256" key="1">
    <source>
        <dbReference type="SAM" id="Phobius"/>
    </source>
</evidence>
<reference evidence="2 3" key="1">
    <citation type="submission" date="2020-08" db="EMBL/GenBank/DDBJ databases">
        <title>Genome public.</title>
        <authorList>
            <person name="Liu C."/>
            <person name="Sun Q."/>
        </authorList>
    </citation>
    <scope>NUCLEOTIDE SEQUENCE [LARGE SCALE GENOMIC DNA]</scope>
    <source>
        <strain evidence="2 3">NSJ-10</strain>
    </source>
</reference>
<name>A0A8I0AML4_9FIRM</name>
<feature type="transmembrane region" description="Helical" evidence="1">
    <location>
        <begin position="59"/>
        <end position="83"/>
    </location>
</feature>
<accession>A0A8I0AML4</accession>
<dbReference type="AlphaFoldDB" id="A0A8I0AML4"/>
<organism evidence="2 3">
    <name type="scientific">Coprococcus hominis</name>
    <name type="common">ex Liu et al. 2022</name>
    <dbReference type="NCBI Taxonomy" id="2763039"/>
    <lineage>
        <taxon>Bacteria</taxon>
        <taxon>Bacillati</taxon>
        <taxon>Bacillota</taxon>
        <taxon>Clostridia</taxon>
        <taxon>Lachnospirales</taxon>
        <taxon>Lachnospiraceae</taxon>
        <taxon>Coprococcus</taxon>
    </lineage>
</organism>
<gene>
    <name evidence="2" type="ORF">H8S09_00895</name>
</gene>
<evidence type="ECO:0000313" key="3">
    <source>
        <dbReference type="Proteomes" id="UP000615234"/>
    </source>
</evidence>
<protein>
    <submittedName>
        <fullName evidence="2">Uncharacterized protein</fullName>
    </submittedName>
</protein>
<keyword evidence="3" id="KW-1185">Reference proteome</keyword>
<keyword evidence="1" id="KW-0472">Membrane</keyword>
<sequence>MPAKIYLGLYNAINGIVFKTATTEATTEAQNIITKNDRLSKFLESSNNTAGLSSYIMDILYIMIVLVIALAFLTLMAHIYRYMKRRKDPYYKKNDDDFLDN</sequence>
<dbReference type="Proteomes" id="UP000615234">
    <property type="component" value="Unassembled WGS sequence"/>
</dbReference>
<comment type="caution">
    <text evidence="2">The sequence shown here is derived from an EMBL/GenBank/DDBJ whole genome shotgun (WGS) entry which is preliminary data.</text>
</comment>
<keyword evidence="1" id="KW-1133">Transmembrane helix</keyword>
<dbReference type="EMBL" id="JACOOX010000001">
    <property type="protein sequence ID" value="MBC5661460.1"/>
    <property type="molecule type" value="Genomic_DNA"/>
</dbReference>
<proteinExistence type="predicted"/>